<keyword evidence="5" id="KW-0268">Exocytosis</keyword>
<organism evidence="12">
    <name type="scientific">Culicoides sonorensis</name>
    <name type="common">Biting midge</name>
    <dbReference type="NCBI Taxonomy" id="179676"/>
    <lineage>
        <taxon>Eukaryota</taxon>
        <taxon>Metazoa</taxon>
        <taxon>Ecdysozoa</taxon>
        <taxon>Arthropoda</taxon>
        <taxon>Hexapoda</taxon>
        <taxon>Insecta</taxon>
        <taxon>Pterygota</taxon>
        <taxon>Neoptera</taxon>
        <taxon>Endopterygota</taxon>
        <taxon>Diptera</taxon>
        <taxon>Nematocera</taxon>
        <taxon>Chironomoidea</taxon>
        <taxon>Ceratopogonidae</taxon>
        <taxon>Ceratopogoninae</taxon>
        <taxon>Culicoides</taxon>
        <taxon>Monoculicoides</taxon>
    </lineage>
</organism>
<evidence type="ECO:0000259" key="10">
    <source>
        <dbReference type="PROSITE" id="PS51258"/>
    </source>
</evidence>
<name>A0A336M3V5_CULSO</name>
<dbReference type="InterPro" id="IPR014770">
    <property type="entry name" value="Munc13_1"/>
</dbReference>
<dbReference type="InterPro" id="IPR014772">
    <property type="entry name" value="Munc13_dom-2"/>
</dbReference>
<evidence type="ECO:0000256" key="1">
    <source>
        <dbReference type="ARBA" id="ARBA00004172"/>
    </source>
</evidence>
<dbReference type="CDD" id="cd08676">
    <property type="entry name" value="C2A_Munc13-like"/>
    <property type="match status" value="1"/>
</dbReference>
<dbReference type="InterPro" id="IPR035892">
    <property type="entry name" value="C2_domain_sf"/>
</dbReference>
<evidence type="ECO:0000256" key="4">
    <source>
        <dbReference type="ARBA" id="ARBA00005823"/>
    </source>
</evidence>
<feature type="compositionally biased region" description="Low complexity" evidence="8">
    <location>
        <begin position="87"/>
        <end position="101"/>
    </location>
</feature>
<dbReference type="PROSITE" id="PS51259">
    <property type="entry name" value="MHD2"/>
    <property type="match status" value="1"/>
</dbReference>
<dbReference type="PANTHER" id="PTHR45999:SF4">
    <property type="entry name" value="UNC-13-4A, ISOFORM B"/>
    <property type="match status" value="1"/>
</dbReference>
<sequence length="1303" mass="148013">MSFFTSLQNYVTSGVAGLGLSPRKFSLSRQDSQEGSGQQQNLQQQSITPSGQVPSVQLGGETVSGQKPISSTPVHGFPKVLPSPNATIPLQTSPSTLPTPQGSIRRQSARGLEGLVPPRSGSFRQRNSPVNPNPPSGPFFCKRRQSWPEVDMKSTPSVQESDGSYFETYTALSWKRENRRMSAIRAAETRAEIVPENEKELPAQGQIHINEDDAFFDNPEQREQLYLDVLHTITNTVGAPAPGGQFAHYKEEMFLQAQRAFGVSADRHYRLLHAAAEEKPKIIVLSVVVQEADGLEAKDANGFSDPYCMLGIQPGNGPSSPLPPPMTPRTLSDAGMDTLCLDSPEHQGKLRKHHSFRLSFKRKDCGRREHRDSVGPVPAKFIKATSVKPHTLSPKWNEKFKFDIDDINSDILHLDIWDHDDESSVMDAVSRLNEVRGVRGLGRFFKQVCQSARQGSQDDFLGCVNIPLCDIPSTGVEGWFKLEARSSRSTVQGRIRLKLWLSTREDRGISEEENSADVRKFEHLNMVFMSHELMTHEPTWTWTGDIPGPALTILHQMAVQGDLTDLQCALAKFVAATRINKKSPLDPKFIHRLLIDVDRQWAHNMEPLNRDLEQWLADSMNGYVDKSLNQIRRHREIFPALHPPSLVRLEFLLRSLGLLGSMRAFRQVSPFSKGVRGEIVAYLRKGSMQWAQLQLREAQKTPNPVVQYTTILVADLQIGLTYYHSLFDNTNGIQYFSIIYKQFDAMLAEEVLTRMETGQIPGLIINNHWTILDGDREVPDTRPFEIFLALQEFSNYKQHLSVQPQPPEKPLGLQLYYTWFESVLHRWLAVSKNKAIQRVKTAIANDKIVEGEKIPRHSTSSIDCASCFYQLREFWKLLNWPDLQLAVNVEAQIIDVVCQAAIQYADLIHQNLMDSGYFDQHGPFRTSDDMCVNVNNLEYVRRALVEFRPDNTNISTGVENFLESTLLQLEQRAERVLSKVNISMQAPLHKAVFHLAWSPDSLPANQAIIPLLEYLDVHLSALNQALLPKNFNRALQLIWIAVLNELAFQMDTGNDNERPKNFHERLYEALHLLVDFFNAEGHGLPNETLRCENYWRVEQRLQYHKTDTERLIDLFYIQRLQEQCSLTGPSGYGVLAVRAYFNHDSLCVEILQARDVIPLDPNGFSDPFVIIELLPKRLFSHCMDQQTNVQKKTLNPVFDECFEFSVTLEQCQHEAAMIAFTVMDHDVLTANDFAGEAFLGLNNIPGVANFSTTVENFHGLKQIDLPLMHQKDKFHPILQILEYRINDKQAMEFVRKQRARMTS</sequence>
<dbReference type="InterPro" id="IPR052095">
    <property type="entry name" value="UNC-13_domain"/>
</dbReference>
<dbReference type="SMART" id="SM00239">
    <property type="entry name" value="C2"/>
    <property type="match status" value="2"/>
</dbReference>
<dbReference type="SUPFAM" id="SSF49562">
    <property type="entry name" value="C2 domain (Calcium/lipid-binding domain, CaLB)"/>
    <property type="match status" value="2"/>
</dbReference>
<dbReference type="PROSITE" id="PS50004">
    <property type="entry name" value="C2"/>
    <property type="match status" value="2"/>
</dbReference>
<dbReference type="OMA" id="WLAEAMN"/>
<evidence type="ECO:0000256" key="5">
    <source>
        <dbReference type="ARBA" id="ARBA00022483"/>
    </source>
</evidence>
<evidence type="ECO:0000259" key="11">
    <source>
        <dbReference type="PROSITE" id="PS51259"/>
    </source>
</evidence>
<dbReference type="EMBL" id="UFQT01000369">
    <property type="protein sequence ID" value="SSX23613.1"/>
    <property type="molecule type" value="Genomic_DNA"/>
</dbReference>
<proteinExistence type="inferred from homology"/>
<dbReference type="PANTHER" id="PTHR45999">
    <property type="entry name" value="UNC-13-4A, ISOFORM B"/>
    <property type="match status" value="1"/>
</dbReference>
<evidence type="ECO:0000256" key="8">
    <source>
        <dbReference type="SAM" id="MobiDB-lite"/>
    </source>
</evidence>
<dbReference type="Pfam" id="PF00168">
    <property type="entry name" value="C2"/>
    <property type="match status" value="3"/>
</dbReference>
<dbReference type="GO" id="GO:0006887">
    <property type="term" value="P:exocytosis"/>
    <property type="evidence" value="ECO:0007669"/>
    <property type="project" value="UniProtKB-KW"/>
</dbReference>
<keyword evidence="7" id="KW-0967">Endosome</keyword>
<dbReference type="InterPro" id="IPR000008">
    <property type="entry name" value="C2_dom"/>
</dbReference>
<dbReference type="GO" id="GO:0099503">
    <property type="term" value="C:secretory vesicle"/>
    <property type="evidence" value="ECO:0007669"/>
    <property type="project" value="TreeGrafter"/>
</dbReference>
<dbReference type="Pfam" id="PF06292">
    <property type="entry name" value="MUN"/>
    <property type="match status" value="1"/>
</dbReference>
<dbReference type="CDD" id="cd04009">
    <property type="entry name" value="C2B_Munc13-like"/>
    <property type="match status" value="1"/>
</dbReference>
<feature type="compositionally biased region" description="Polar residues" evidence="8">
    <location>
        <begin position="63"/>
        <end position="73"/>
    </location>
</feature>
<reference evidence="12" key="1">
    <citation type="submission" date="2018-07" db="EMBL/GenBank/DDBJ databases">
        <authorList>
            <person name="Quirk P.G."/>
            <person name="Krulwich T.A."/>
        </authorList>
    </citation>
    <scope>NUCLEOTIDE SEQUENCE</scope>
</reference>
<comment type="similarity">
    <text evidence="4">Belongs to the unc-13 family.</text>
</comment>
<feature type="domain" description="MHD1" evidence="10">
    <location>
        <begin position="784"/>
        <end position="908"/>
    </location>
</feature>
<evidence type="ECO:0000256" key="2">
    <source>
        <dbReference type="ARBA" id="ARBA00004496"/>
    </source>
</evidence>
<feature type="region of interest" description="Disordered" evidence="8">
    <location>
        <begin position="26"/>
        <end position="139"/>
    </location>
</feature>
<evidence type="ECO:0000313" key="12">
    <source>
        <dbReference type="EMBL" id="SSX23613.1"/>
    </source>
</evidence>
<dbReference type="GO" id="GO:0055037">
    <property type="term" value="C:recycling endosome"/>
    <property type="evidence" value="ECO:0007669"/>
    <property type="project" value="UniProtKB-SubCell"/>
</dbReference>
<evidence type="ECO:0000259" key="9">
    <source>
        <dbReference type="PROSITE" id="PS50004"/>
    </source>
</evidence>
<dbReference type="Gene3D" id="2.60.40.150">
    <property type="entry name" value="C2 domain"/>
    <property type="match status" value="2"/>
</dbReference>
<dbReference type="PROSITE" id="PS51258">
    <property type="entry name" value="MHD1"/>
    <property type="match status" value="1"/>
</dbReference>
<keyword evidence="6" id="KW-0963">Cytoplasm</keyword>
<evidence type="ECO:0000256" key="3">
    <source>
        <dbReference type="ARBA" id="ARBA00004603"/>
    </source>
</evidence>
<dbReference type="Gene3D" id="1.10.357.50">
    <property type="match status" value="1"/>
</dbReference>
<gene>
    <name evidence="12" type="primary">CSON009343</name>
</gene>
<dbReference type="InterPro" id="IPR010439">
    <property type="entry name" value="MUN_dom"/>
</dbReference>
<comment type="subcellular location">
    <subcellularLocation>
        <location evidence="2">Cytoplasm</location>
    </subcellularLocation>
    <subcellularLocation>
        <location evidence="3">Late endosome</location>
    </subcellularLocation>
    <subcellularLocation>
        <location evidence="1">Recycling endosome</location>
    </subcellularLocation>
</comment>
<protein>
    <submittedName>
        <fullName evidence="12">CSON009343 protein</fullName>
    </submittedName>
</protein>
<feature type="domain" description="C2" evidence="9">
    <location>
        <begin position="1126"/>
        <end position="1254"/>
    </location>
</feature>
<dbReference type="GO" id="GO:0005770">
    <property type="term" value="C:late endosome"/>
    <property type="evidence" value="ECO:0007669"/>
    <property type="project" value="UniProtKB-SubCell"/>
</dbReference>
<feature type="domain" description="C2" evidence="9">
    <location>
        <begin position="266"/>
        <end position="480"/>
    </location>
</feature>
<feature type="domain" description="MHD2" evidence="11">
    <location>
        <begin position="1005"/>
        <end position="1115"/>
    </location>
</feature>
<evidence type="ECO:0000256" key="6">
    <source>
        <dbReference type="ARBA" id="ARBA00022490"/>
    </source>
</evidence>
<accession>A0A336M3V5</accession>
<dbReference type="VEuPathDB" id="VectorBase:CSON009343"/>
<feature type="compositionally biased region" description="Low complexity" evidence="8">
    <location>
        <begin position="33"/>
        <end position="46"/>
    </location>
</feature>
<evidence type="ECO:0000256" key="7">
    <source>
        <dbReference type="ARBA" id="ARBA00022753"/>
    </source>
</evidence>